<proteinExistence type="predicted"/>
<reference evidence="2" key="1">
    <citation type="submission" date="2022-06" db="EMBL/GenBank/DDBJ databases">
        <title>Complete genome sequences of two strains of the flax pathogen Septoria linicola.</title>
        <authorList>
            <person name="Lapalu N."/>
            <person name="Simon A."/>
            <person name="Demenou B."/>
            <person name="Paumier D."/>
            <person name="Guillot M.-P."/>
            <person name="Gout L."/>
            <person name="Valade R."/>
        </authorList>
    </citation>
    <scope>NUCLEOTIDE SEQUENCE</scope>
    <source>
        <strain evidence="2">SE15195</strain>
    </source>
</reference>
<evidence type="ECO:0000313" key="2">
    <source>
        <dbReference type="EMBL" id="USW51828.1"/>
    </source>
</evidence>
<protein>
    <submittedName>
        <fullName evidence="2">Uncharacterized protein</fullName>
    </submittedName>
</protein>
<organism evidence="2 3">
    <name type="scientific">Septoria linicola</name>
    <dbReference type="NCBI Taxonomy" id="215465"/>
    <lineage>
        <taxon>Eukaryota</taxon>
        <taxon>Fungi</taxon>
        <taxon>Dikarya</taxon>
        <taxon>Ascomycota</taxon>
        <taxon>Pezizomycotina</taxon>
        <taxon>Dothideomycetes</taxon>
        <taxon>Dothideomycetidae</taxon>
        <taxon>Mycosphaerellales</taxon>
        <taxon>Mycosphaerellaceae</taxon>
        <taxon>Septoria</taxon>
    </lineage>
</organism>
<keyword evidence="1" id="KW-0732">Signal</keyword>
<feature type="signal peptide" evidence="1">
    <location>
        <begin position="1"/>
        <end position="20"/>
    </location>
</feature>
<accession>A0A9Q9EJX8</accession>
<dbReference type="AlphaFoldDB" id="A0A9Q9EJX8"/>
<name>A0A9Q9EJX8_9PEZI</name>
<keyword evidence="3" id="KW-1185">Reference proteome</keyword>
<evidence type="ECO:0000256" key="1">
    <source>
        <dbReference type="SAM" id="SignalP"/>
    </source>
</evidence>
<gene>
    <name evidence="2" type="ORF">Slin15195_G051470</name>
</gene>
<dbReference type="EMBL" id="CP099421">
    <property type="protein sequence ID" value="USW51828.1"/>
    <property type="molecule type" value="Genomic_DNA"/>
</dbReference>
<feature type="chain" id="PRO_5040328000" evidence="1">
    <location>
        <begin position="21"/>
        <end position="117"/>
    </location>
</feature>
<sequence length="117" mass="13127">MRLGLYLFTVLALFWQSVFALPVANNQLAPILHNEGAHHAPRAVIHTKSRAATEHVRTKRGWGSLLKPAKKLWDKVTGKNKNAIKVPPKVQKAVKADMDKWRPHVEAQRKKNQGLAG</sequence>
<dbReference type="Proteomes" id="UP001056384">
    <property type="component" value="Chromosome 4"/>
</dbReference>
<evidence type="ECO:0000313" key="3">
    <source>
        <dbReference type="Proteomes" id="UP001056384"/>
    </source>
</evidence>